<name>A0A023X6T6_RUBRA</name>
<keyword evidence="2" id="KW-0614">Plasmid</keyword>
<dbReference type="InterPro" id="IPR024072">
    <property type="entry name" value="DHFR-like_dom_sf"/>
</dbReference>
<evidence type="ECO:0000259" key="1">
    <source>
        <dbReference type="Pfam" id="PF01872"/>
    </source>
</evidence>
<dbReference type="PATRIC" id="fig|42256.3.peg.2915"/>
<dbReference type="Pfam" id="PF01872">
    <property type="entry name" value="RibD_C"/>
    <property type="match status" value="1"/>
</dbReference>
<gene>
    <name evidence="2" type="ORF">RradSPS_2864</name>
</gene>
<protein>
    <submittedName>
        <fullName evidence="2">Dihydrofolate reductase</fullName>
    </submittedName>
</protein>
<dbReference type="GO" id="GO:0008703">
    <property type="term" value="F:5-amino-6-(5-phosphoribosylamino)uracil reductase activity"/>
    <property type="evidence" value="ECO:0007669"/>
    <property type="project" value="InterPro"/>
</dbReference>
<dbReference type="InterPro" id="IPR002734">
    <property type="entry name" value="RibDG_C"/>
</dbReference>
<dbReference type="eggNOG" id="COG0262">
    <property type="taxonomic scope" value="Bacteria"/>
</dbReference>
<dbReference type="HOGENOM" id="CLU_043966_3_0_11"/>
<geneLocation type="plasmid" evidence="2">
    <name>1</name>
</geneLocation>
<organism evidence="2 3">
    <name type="scientific">Rubrobacter radiotolerans</name>
    <name type="common">Arthrobacter radiotolerans</name>
    <dbReference type="NCBI Taxonomy" id="42256"/>
    <lineage>
        <taxon>Bacteria</taxon>
        <taxon>Bacillati</taxon>
        <taxon>Actinomycetota</taxon>
        <taxon>Rubrobacteria</taxon>
        <taxon>Rubrobacterales</taxon>
        <taxon>Rubrobacteraceae</taxon>
        <taxon>Rubrobacter</taxon>
    </lineage>
</organism>
<proteinExistence type="predicted"/>
<keyword evidence="3" id="KW-1185">Reference proteome</keyword>
<accession>A0A023X6T6</accession>
<evidence type="ECO:0000313" key="2">
    <source>
        <dbReference type="EMBL" id="AHY48147.1"/>
    </source>
</evidence>
<dbReference type="KEGG" id="rrd:RradSPS_2864"/>
<dbReference type="Gene3D" id="3.40.430.10">
    <property type="entry name" value="Dihydrofolate Reductase, subunit A"/>
    <property type="match status" value="1"/>
</dbReference>
<feature type="domain" description="Bacterial bifunctional deaminase-reductase C-terminal" evidence="1">
    <location>
        <begin position="49"/>
        <end position="142"/>
    </location>
</feature>
<reference evidence="2 3" key="1">
    <citation type="submission" date="2014-03" db="EMBL/GenBank/DDBJ databases">
        <title>Complete genome sequence of the Radio-Resistant Rubrobacter radiotolerans RSPS-4.</title>
        <authorList>
            <person name="Egas C.C."/>
            <person name="Barroso C.C."/>
            <person name="Froufe H.J.C."/>
            <person name="Pacheco J.J."/>
            <person name="Albuquerque L.L."/>
            <person name="da Costa M.M.S."/>
        </authorList>
    </citation>
    <scope>NUCLEOTIDE SEQUENCE [LARGE SCALE GENOMIC DNA]</scope>
    <source>
        <strain evidence="2 3">RSPS-4</strain>
        <plasmid evidence="2 3">1</plasmid>
    </source>
</reference>
<dbReference type="GO" id="GO:0009231">
    <property type="term" value="P:riboflavin biosynthetic process"/>
    <property type="evidence" value="ECO:0007669"/>
    <property type="project" value="InterPro"/>
</dbReference>
<dbReference type="AlphaFoldDB" id="A0A023X6T6"/>
<dbReference type="EMBL" id="CP007515">
    <property type="protein sequence ID" value="AHY48147.1"/>
    <property type="molecule type" value="Genomic_DNA"/>
</dbReference>
<evidence type="ECO:0000313" key="3">
    <source>
        <dbReference type="Proteomes" id="UP000025229"/>
    </source>
</evidence>
<dbReference type="Proteomes" id="UP000025229">
    <property type="component" value="Plasmid 1"/>
</dbReference>
<dbReference type="SUPFAM" id="SSF53597">
    <property type="entry name" value="Dihydrofolate reductase-like"/>
    <property type="match status" value="1"/>
</dbReference>
<sequence>MPVNVGRMTFHLASGESARIFEESVQSAGAFVLGKRSFEAAGENPIFQKPSFVLSGEAREEVFKEGTKITFVTDGIESALDQAREAAGEKDVYLFGGANTVQQYLGAGLLDEIRLALVSVLLGEGIRLFESLGSESLELEKIGVINAPGVTHLSYRVVKENDRD</sequence>